<dbReference type="PANTHER" id="PTHR35670:SF1">
    <property type="entry name" value="TRANSMEMBRANE PROTEIN 81"/>
    <property type="match status" value="1"/>
</dbReference>
<dbReference type="Ensembl" id="ENSPCET00000018637.1">
    <property type="protein sequence ID" value="ENSPCEP00000018021.1"/>
    <property type="gene ID" value="ENSPCEG00000014102.1"/>
</dbReference>
<dbReference type="InterPro" id="IPR007110">
    <property type="entry name" value="Ig-like_dom"/>
</dbReference>
<keyword evidence="6 11" id="KW-0472">Membrane</keyword>
<reference evidence="13" key="2">
    <citation type="submission" date="2025-09" db="UniProtKB">
        <authorList>
            <consortium name="Ensembl"/>
        </authorList>
    </citation>
    <scope>IDENTIFICATION</scope>
</reference>
<evidence type="ECO:0000256" key="3">
    <source>
        <dbReference type="ARBA" id="ARBA00022692"/>
    </source>
</evidence>
<comment type="function">
    <text evidence="9">Essential fertilization factor required for male fertility. Part of a conserved trimeric sperm complex with the essential fertilization factors IZUMO1 and SPACA6 which bridges sperm and oocyte membranes during fertilization by binding to IZUMO1R/JUNO on the oocyte.</text>
</comment>
<protein>
    <recommendedName>
        <fullName evidence="10">Transmembrane protein 81</fullName>
    </recommendedName>
</protein>
<evidence type="ECO:0000313" key="14">
    <source>
        <dbReference type="Proteomes" id="UP000694393"/>
    </source>
</evidence>
<evidence type="ECO:0000256" key="4">
    <source>
        <dbReference type="ARBA" id="ARBA00022729"/>
    </source>
</evidence>
<keyword evidence="14" id="KW-1185">Reference proteome</keyword>
<dbReference type="Gene3D" id="2.60.40.10">
    <property type="entry name" value="Immunoglobulins"/>
    <property type="match status" value="1"/>
</dbReference>
<accession>A0A8C8SD54</accession>
<evidence type="ECO:0000256" key="5">
    <source>
        <dbReference type="ARBA" id="ARBA00022989"/>
    </source>
</evidence>
<evidence type="ECO:0000256" key="2">
    <source>
        <dbReference type="ARBA" id="ARBA00022475"/>
    </source>
</evidence>
<keyword evidence="5 11" id="KW-1133">Transmembrane helix</keyword>
<feature type="transmembrane region" description="Helical" evidence="11">
    <location>
        <begin position="229"/>
        <end position="254"/>
    </location>
</feature>
<proteinExistence type="predicted"/>
<keyword evidence="4" id="KW-0732">Signal</keyword>
<evidence type="ECO:0000256" key="1">
    <source>
        <dbReference type="ARBA" id="ARBA00004251"/>
    </source>
</evidence>
<keyword evidence="8" id="KW-0393">Immunoglobulin domain</keyword>
<keyword evidence="3 11" id="KW-0812">Transmembrane</keyword>
<dbReference type="InterPro" id="IPR013783">
    <property type="entry name" value="Ig-like_fold"/>
</dbReference>
<feature type="domain" description="Ig-like" evidence="12">
    <location>
        <begin position="97"/>
        <end position="171"/>
    </location>
</feature>
<evidence type="ECO:0000256" key="6">
    <source>
        <dbReference type="ARBA" id="ARBA00023136"/>
    </source>
</evidence>
<evidence type="ECO:0000256" key="7">
    <source>
        <dbReference type="ARBA" id="ARBA00023157"/>
    </source>
</evidence>
<dbReference type="GO" id="GO:0005886">
    <property type="term" value="C:plasma membrane"/>
    <property type="evidence" value="ECO:0007669"/>
    <property type="project" value="UniProtKB-SubCell"/>
</dbReference>
<keyword evidence="7" id="KW-1015">Disulfide bond</keyword>
<dbReference type="SUPFAM" id="SSF48726">
    <property type="entry name" value="Immunoglobulin"/>
    <property type="match status" value="1"/>
</dbReference>
<evidence type="ECO:0000256" key="8">
    <source>
        <dbReference type="ARBA" id="ARBA00023319"/>
    </source>
</evidence>
<dbReference type="AlphaFoldDB" id="A0A8C8SD54"/>
<evidence type="ECO:0000256" key="11">
    <source>
        <dbReference type="SAM" id="Phobius"/>
    </source>
</evidence>
<organism evidence="13 14">
    <name type="scientific">Pelusios castaneus</name>
    <name type="common">West African mud turtle</name>
    <dbReference type="NCBI Taxonomy" id="367368"/>
    <lineage>
        <taxon>Eukaryota</taxon>
        <taxon>Metazoa</taxon>
        <taxon>Chordata</taxon>
        <taxon>Craniata</taxon>
        <taxon>Vertebrata</taxon>
        <taxon>Euteleostomi</taxon>
        <taxon>Archelosauria</taxon>
        <taxon>Testudinata</taxon>
        <taxon>Testudines</taxon>
        <taxon>Pleurodira</taxon>
        <taxon>Pelomedusidae</taxon>
        <taxon>Pelusios</taxon>
    </lineage>
</organism>
<evidence type="ECO:0000259" key="12">
    <source>
        <dbReference type="PROSITE" id="PS50835"/>
    </source>
</evidence>
<sequence length="265" mass="29390">MKTLENSFICGTLAFGFHLPLLMASLSKVKIPEQLKSAAGTVVVSTTPCSVTCGLGVKVDEICEVNSKGKRTFCKLHRSDCVANWICGLRHFTVPVGKPFELNCLTYEMIGVGTQAFRYSWRLASGIITTDDVLFKLFKTPSYVIKLSPAKESDAGTYRCDVQLKKTFKIVKRLYFGLKVIPHDVVELNFQKSLTPEQKLAAHEKAGIRWNITSIVGGWPRYSGQRRAWFVFLIGIGSGVTGGLLVGTGLYFLLQVCKKNRPVEE</sequence>
<dbReference type="PANTHER" id="PTHR35670">
    <property type="entry name" value="TRANSMEMBRANE PROTEIN 81"/>
    <property type="match status" value="1"/>
</dbReference>
<name>A0A8C8SD54_9SAUR</name>
<dbReference type="Proteomes" id="UP000694393">
    <property type="component" value="Unplaced"/>
</dbReference>
<comment type="subcellular location">
    <subcellularLocation>
        <location evidence="1">Cell membrane</location>
        <topology evidence="1">Single-pass type I membrane protein</topology>
    </subcellularLocation>
</comment>
<dbReference type="PROSITE" id="PS50835">
    <property type="entry name" value="IG_LIKE"/>
    <property type="match status" value="1"/>
</dbReference>
<evidence type="ECO:0000256" key="10">
    <source>
        <dbReference type="ARBA" id="ARBA00050022"/>
    </source>
</evidence>
<reference evidence="13" key="1">
    <citation type="submission" date="2025-08" db="UniProtKB">
        <authorList>
            <consortium name="Ensembl"/>
        </authorList>
    </citation>
    <scope>IDENTIFICATION</scope>
</reference>
<dbReference type="InterPro" id="IPR039293">
    <property type="entry name" value="TMEM81"/>
</dbReference>
<evidence type="ECO:0000256" key="9">
    <source>
        <dbReference type="ARBA" id="ARBA00049937"/>
    </source>
</evidence>
<dbReference type="CDD" id="cd00096">
    <property type="entry name" value="Ig"/>
    <property type="match status" value="1"/>
</dbReference>
<keyword evidence="2" id="KW-1003">Cell membrane</keyword>
<dbReference type="InterPro" id="IPR036179">
    <property type="entry name" value="Ig-like_dom_sf"/>
</dbReference>
<evidence type="ECO:0000313" key="13">
    <source>
        <dbReference type="Ensembl" id="ENSPCEP00000018021.1"/>
    </source>
</evidence>